<dbReference type="RefSeq" id="WP_312895638.1">
    <property type="nucleotide sequence ID" value="NZ_BAAAXX010000032.1"/>
</dbReference>
<dbReference type="GeneID" id="95390578"/>
<gene>
    <name evidence="1" type="ORF">FHR33_004200</name>
</gene>
<dbReference type="AlphaFoldDB" id="A0A7W5VAT2"/>
<protein>
    <submittedName>
        <fullName evidence="1">Uncharacterized protein</fullName>
    </submittedName>
</protein>
<name>A0A7W5VAT2_9ACTN</name>
<dbReference type="EMBL" id="JACIBV010000001">
    <property type="protein sequence ID" value="MBB3728340.1"/>
    <property type="molecule type" value="Genomic_DNA"/>
</dbReference>
<evidence type="ECO:0000313" key="1">
    <source>
        <dbReference type="EMBL" id="MBB3728340.1"/>
    </source>
</evidence>
<reference evidence="1 2" key="1">
    <citation type="submission" date="2020-08" db="EMBL/GenBank/DDBJ databases">
        <title>Sequencing the genomes of 1000 actinobacteria strains.</title>
        <authorList>
            <person name="Klenk H.-P."/>
        </authorList>
    </citation>
    <scope>NUCLEOTIDE SEQUENCE [LARGE SCALE GENOMIC DNA]</scope>
    <source>
        <strain evidence="1 2">DSM 44320</strain>
    </source>
</reference>
<proteinExistence type="predicted"/>
<dbReference type="Proteomes" id="UP000579945">
    <property type="component" value="Unassembled WGS sequence"/>
</dbReference>
<organism evidence="1 2">
    <name type="scientific">Nonomuraea dietziae</name>
    <dbReference type="NCBI Taxonomy" id="65515"/>
    <lineage>
        <taxon>Bacteria</taxon>
        <taxon>Bacillati</taxon>
        <taxon>Actinomycetota</taxon>
        <taxon>Actinomycetes</taxon>
        <taxon>Streptosporangiales</taxon>
        <taxon>Streptosporangiaceae</taxon>
        <taxon>Nonomuraea</taxon>
    </lineage>
</organism>
<evidence type="ECO:0000313" key="2">
    <source>
        <dbReference type="Proteomes" id="UP000579945"/>
    </source>
</evidence>
<comment type="caution">
    <text evidence="1">The sequence shown here is derived from an EMBL/GenBank/DDBJ whole genome shotgun (WGS) entry which is preliminary data.</text>
</comment>
<accession>A0A7W5VAT2</accession>
<keyword evidence="2" id="KW-1185">Reference proteome</keyword>
<sequence length="144" mass="16716">MAEDEDRGVTLRTGLYEFWTAEGAHVYLHDTDFRRLTYQPGRPPVLELEFLYDSQWTPPELAGTPVVVFRFEDARLLEWCEDREGHDYVSTHPHAPPGQVSCFDWDGSDLFTLDTFTMRLTFRAPRAEVTVRVKQNEKPTLPPD</sequence>